<dbReference type="AlphaFoldDB" id="A0A395WHU4"/>
<reference evidence="2 7" key="1">
    <citation type="journal article" date="2019" name="Nat. Med.">
        <title>A library of human gut bacterial isolates paired with longitudinal multiomics data enables mechanistic microbiome research.</title>
        <authorList>
            <person name="Poyet M."/>
            <person name="Groussin M."/>
            <person name="Gibbons S.M."/>
            <person name="Avila-Pacheco J."/>
            <person name="Jiang X."/>
            <person name="Kearney S.M."/>
            <person name="Perrotta A.R."/>
            <person name="Berdy B."/>
            <person name="Zhao S."/>
            <person name="Lieberman T.D."/>
            <person name="Swanson P.K."/>
            <person name="Smith M."/>
            <person name="Roesemann S."/>
            <person name="Alexander J.E."/>
            <person name="Rich S.A."/>
            <person name="Livny J."/>
            <person name="Vlamakis H."/>
            <person name="Clish C."/>
            <person name="Bullock K."/>
            <person name="Deik A."/>
            <person name="Scott J."/>
            <person name="Pierce K.A."/>
            <person name="Xavier R.J."/>
            <person name="Alm E.J."/>
        </authorList>
    </citation>
    <scope>NUCLEOTIDE SEQUENCE [LARGE SCALE GENOMIC DNA]</scope>
    <source>
        <strain evidence="2 7">BIOML-A1</strain>
    </source>
</reference>
<keyword evidence="1" id="KW-0812">Transmembrane</keyword>
<keyword evidence="1" id="KW-1133">Transmembrane helix</keyword>
<feature type="transmembrane region" description="Helical" evidence="1">
    <location>
        <begin position="53"/>
        <end position="74"/>
    </location>
</feature>
<comment type="caution">
    <text evidence="2">The sequence shown here is derived from an EMBL/GenBank/DDBJ whole genome shotgun (WGS) entry which is preliminary data.</text>
</comment>
<dbReference type="Proteomes" id="UP000319026">
    <property type="component" value="Unassembled WGS sequence"/>
</dbReference>
<evidence type="ECO:0008006" key="8">
    <source>
        <dbReference type="Google" id="ProtNLM"/>
    </source>
</evidence>
<feature type="transmembrane region" description="Helical" evidence="1">
    <location>
        <begin position="80"/>
        <end position="100"/>
    </location>
</feature>
<keyword evidence="1" id="KW-0472">Membrane</keyword>
<reference evidence="3 5" key="2">
    <citation type="submission" date="2019-07" db="EMBL/GenBank/DDBJ databases">
        <title>Genome sequencing of Bacteroides fragilis.</title>
        <authorList>
            <person name="Galasyn E.V."/>
            <person name="Ruoff K.L."/>
            <person name="Price C.E."/>
            <person name="Valls R.A."/>
            <person name="O'Toole G.A."/>
        </authorList>
    </citation>
    <scope>NUCLEOTIDE SEQUENCE [LARGE SCALE GENOMIC DNA]</scope>
    <source>
        <strain evidence="3 5">AD135F_1B</strain>
    </source>
</reference>
<protein>
    <recommendedName>
        <fullName evidence="8">Transmembrane protein</fullName>
    </recommendedName>
</protein>
<evidence type="ECO:0000256" key="1">
    <source>
        <dbReference type="SAM" id="Phobius"/>
    </source>
</evidence>
<evidence type="ECO:0000313" key="7">
    <source>
        <dbReference type="Proteomes" id="UP000429838"/>
    </source>
</evidence>
<organism evidence="2 7">
    <name type="scientific">Bacteroides fragilis</name>
    <dbReference type="NCBI Taxonomy" id="817"/>
    <lineage>
        <taxon>Bacteria</taxon>
        <taxon>Pseudomonadati</taxon>
        <taxon>Bacteroidota</taxon>
        <taxon>Bacteroidia</taxon>
        <taxon>Bacteroidales</taxon>
        <taxon>Bacteroidaceae</taxon>
        <taxon>Bacteroides</taxon>
    </lineage>
</organism>
<sequence length="103" mass="12075">MKSGERRERTVDVPDAKRSVAATFHRRVYPSLFCSFTAWLPVRKRLLHYRFSYFASIVSFPIPFLFSRLFSLLLPQPPLLIAPCFVFPFSRYSLLARGLLFSR</sequence>
<gene>
    <name evidence="2" type="ORF">F2Z25_19015</name>
    <name evidence="4" type="ORF">FSA03_01155</name>
    <name evidence="3" type="ORF">FSA06_01155</name>
</gene>
<name>A0A395WHU4_BACFG</name>
<dbReference type="EMBL" id="VOHV01000001">
    <property type="protein sequence ID" value="TWV43864.1"/>
    <property type="molecule type" value="Genomic_DNA"/>
</dbReference>
<evidence type="ECO:0000313" key="2">
    <source>
        <dbReference type="EMBL" id="KAA5205315.1"/>
    </source>
</evidence>
<evidence type="ECO:0000313" key="3">
    <source>
        <dbReference type="EMBL" id="TWV43864.1"/>
    </source>
</evidence>
<evidence type="ECO:0000313" key="6">
    <source>
        <dbReference type="Proteomes" id="UP000319026"/>
    </source>
</evidence>
<dbReference type="EMBL" id="VWAQ01000019">
    <property type="protein sequence ID" value="KAA5205315.1"/>
    <property type="molecule type" value="Genomic_DNA"/>
</dbReference>
<dbReference type="EMBL" id="VOHT01000001">
    <property type="protein sequence ID" value="TWV52237.1"/>
    <property type="molecule type" value="Genomic_DNA"/>
</dbReference>
<dbReference type="Proteomes" id="UP000315444">
    <property type="component" value="Unassembled WGS sequence"/>
</dbReference>
<dbReference type="Proteomes" id="UP000429838">
    <property type="component" value="Unassembled WGS sequence"/>
</dbReference>
<accession>A0A395WHU4</accession>
<evidence type="ECO:0000313" key="4">
    <source>
        <dbReference type="EMBL" id="TWV52237.1"/>
    </source>
</evidence>
<reference evidence="4 6" key="3">
    <citation type="submission" date="2019-07" db="EMBL/GenBank/DDBJ databases">
        <title>Genome Sequencing of Bacteroides fragilis.</title>
        <authorList>
            <person name="Pinto K.M."/>
            <person name="Ruoff K.L."/>
            <person name="Price C.E."/>
            <person name="Valls R.A."/>
            <person name="O'Toole G.A."/>
        </authorList>
    </citation>
    <scope>NUCLEOTIDE SEQUENCE [LARGE SCALE GENOMIC DNA]</scope>
    <source>
        <strain evidence="4 6">AD135F_3B</strain>
    </source>
</reference>
<proteinExistence type="predicted"/>
<evidence type="ECO:0000313" key="5">
    <source>
        <dbReference type="Proteomes" id="UP000315444"/>
    </source>
</evidence>